<evidence type="ECO:0000256" key="6">
    <source>
        <dbReference type="ARBA" id="ARBA00022840"/>
    </source>
</evidence>
<dbReference type="SUPFAM" id="SSF52540">
    <property type="entry name" value="P-loop containing nucleoside triphosphate hydrolases"/>
    <property type="match status" value="1"/>
</dbReference>
<keyword evidence="6 9" id="KW-0067">ATP-binding</keyword>
<evidence type="ECO:0000256" key="4">
    <source>
        <dbReference type="ARBA" id="ARBA00022475"/>
    </source>
</evidence>
<dbReference type="PANTHER" id="PTHR43297">
    <property type="entry name" value="OLIGOPEPTIDE TRANSPORT ATP-BINDING PROTEIN APPD"/>
    <property type="match status" value="1"/>
</dbReference>
<evidence type="ECO:0000256" key="7">
    <source>
        <dbReference type="ARBA" id="ARBA00023136"/>
    </source>
</evidence>
<keyword evidence="10" id="KW-1185">Reference proteome</keyword>
<comment type="caution">
    <text evidence="9">The sequence shown here is derived from an EMBL/GenBank/DDBJ whole genome shotgun (WGS) entry which is preliminary data.</text>
</comment>
<dbReference type="PROSITE" id="PS50893">
    <property type="entry name" value="ABC_TRANSPORTER_2"/>
    <property type="match status" value="1"/>
</dbReference>
<evidence type="ECO:0000256" key="5">
    <source>
        <dbReference type="ARBA" id="ARBA00022741"/>
    </source>
</evidence>
<proteinExistence type="inferred from homology"/>
<name>A0A554A3U7_9BACI</name>
<dbReference type="Pfam" id="PF08352">
    <property type="entry name" value="oligo_HPY"/>
    <property type="match status" value="1"/>
</dbReference>
<dbReference type="NCBIfam" id="TIGR01727">
    <property type="entry name" value="oligo_HPY"/>
    <property type="match status" value="1"/>
</dbReference>
<keyword evidence="3" id="KW-0813">Transport</keyword>
<dbReference type="FunFam" id="3.40.50.300:FF:000016">
    <property type="entry name" value="Oligopeptide ABC transporter ATP-binding component"/>
    <property type="match status" value="1"/>
</dbReference>
<dbReference type="CDD" id="cd03257">
    <property type="entry name" value="ABC_NikE_OppD_transporters"/>
    <property type="match status" value="1"/>
</dbReference>
<dbReference type="Gene3D" id="3.40.50.300">
    <property type="entry name" value="P-loop containing nucleotide triphosphate hydrolases"/>
    <property type="match status" value="1"/>
</dbReference>
<evidence type="ECO:0000313" key="10">
    <source>
        <dbReference type="Proteomes" id="UP000318521"/>
    </source>
</evidence>
<evidence type="ECO:0000256" key="1">
    <source>
        <dbReference type="ARBA" id="ARBA00004202"/>
    </source>
</evidence>
<organism evidence="9 10">
    <name type="scientific">Alkalicoccobacillus porphyridii</name>
    <dbReference type="NCBI Taxonomy" id="2597270"/>
    <lineage>
        <taxon>Bacteria</taxon>
        <taxon>Bacillati</taxon>
        <taxon>Bacillota</taxon>
        <taxon>Bacilli</taxon>
        <taxon>Bacillales</taxon>
        <taxon>Bacillaceae</taxon>
        <taxon>Alkalicoccobacillus</taxon>
    </lineage>
</organism>
<evidence type="ECO:0000259" key="8">
    <source>
        <dbReference type="PROSITE" id="PS50893"/>
    </source>
</evidence>
<evidence type="ECO:0000313" key="9">
    <source>
        <dbReference type="EMBL" id="TSB48355.1"/>
    </source>
</evidence>
<evidence type="ECO:0000256" key="3">
    <source>
        <dbReference type="ARBA" id="ARBA00022448"/>
    </source>
</evidence>
<comment type="similarity">
    <text evidence="2">Belongs to the ABC transporter superfamily.</text>
</comment>
<keyword evidence="5" id="KW-0547">Nucleotide-binding</keyword>
<dbReference type="SMART" id="SM00382">
    <property type="entry name" value="AAA"/>
    <property type="match status" value="1"/>
</dbReference>
<accession>A0A554A3U7</accession>
<dbReference type="AlphaFoldDB" id="A0A554A3U7"/>
<comment type="subcellular location">
    <subcellularLocation>
        <location evidence="1">Cell membrane</location>
        <topology evidence="1">Peripheral membrane protein</topology>
    </subcellularLocation>
</comment>
<dbReference type="InterPro" id="IPR013563">
    <property type="entry name" value="Oligopep_ABC_C"/>
</dbReference>
<dbReference type="InterPro" id="IPR027417">
    <property type="entry name" value="P-loop_NTPase"/>
</dbReference>
<dbReference type="PROSITE" id="PS00211">
    <property type="entry name" value="ABC_TRANSPORTER_1"/>
    <property type="match status" value="1"/>
</dbReference>
<dbReference type="RefSeq" id="WP_143846700.1">
    <property type="nucleotide sequence ID" value="NZ_VLXZ01000001.1"/>
</dbReference>
<feature type="domain" description="ABC transporter" evidence="8">
    <location>
        <begin position="6"/>
        <end position="257"/>
    </location>
</feature>
<dbReference type="Pfam" id="PF00005">
    <property type="entry name" value="ABC_tran"/>
    <property type="match status" value="1"/>
</dbReference>
<dbReference type="InterPro" id="IPR050388">
    <property type="entry name" value="ABC_Ni/Peptide_Import"/>
</dbReference>
<dbReference type="InterPro" id="IPR017871">
    <property type="entry name" value="ABC_transporter-like_CS"/>
</dbReference>
<sequence>MAEPLLEVKNLKTYFQVSKDKEVKAVDGVSFRVNKGETLAVVGESGSGKSVTSLTIMGLLFSPPAKIEGSVKLEGNELIGLPDRKLDRIRGNEMSMIFQEPMTSLNPVFSIGNQISEVLVKHKHISKKQAKEETIRLLKLVGFSRAEEMLKEFPHQLSGGMRQRVMIAIAMACNPKLLIADEPTTALDVTIQQQILDLMLKVKEEFQSSILLITHDLGVVAEMADRVLVMYGGQIVEEASAYNLFTEPKHPYTVGLLNSMPKIDSEQKQRLDAIPGSVPPAHRFPHGCRFAARCSHAKDECTKENPDLLNITVNHTVRCVLYKEEAVSV</sequence>
<dbReference type="GO" id="GO:0015833">
    <property type="term" value="P:peptide transport"/>
    <property type="evidence" value="ECO:0007669"/>
    <property type="project" value="InterPro"/>
</dbReference>
<protein>
    <submittedName>
        <fullName evidence="9">ABC transporter ATP-binding protein</fullName>
    </submittedName>
</protein>
<keyword evidence="4" id="KW-1003">Cell membrane</keyword>
<dbReference type="GO" id="GO:0016887">
    <property type="term" value="F:ATP hydrolysis activity"/>
    <property type="evidence" value="ECO:0007669"/>
    <property type="project" value="InterPro"/>
</dbReference>
<dbReference type="Proteomes" id="UP000318521">
    <property type="component" value="Unassembled WGS sequence"/>
</dbReference>
<evidence type="ECO:0000256" key="2">
    <source>
        <dbReference type="ARBA" id="ARBA00005417"/>
    </source>
</evidence>
<dbReference type="EMBL" id="VLXZ01000001">
    <property type="protein sequence ID" value="TSB48355.1"/>
    <property type="molecule type" value="Genomic_DNA"/>
</dbReference>
<dbReference type="OrthoDB" id="9802264at2"/>
<dbReference type="GO" id="GO:0005886">
    <property type="term" value="C:plasma membrane"/>
    <property type="evidence" value="ECO:0007669"/>
    <property type="project" value="UniProtKB-SubCell"/>
</dbReference>
<dbReference type="InterPro" id="IPR003439">
    <property type="entry name" value="ABC_transporter-like_ATP-bd"/>
</dbReference>
<keyword evidence="7" id="KW-0472">Membrane</keyword>
<gene>
    <name evidence="9" type="ORF">FN960_02030</name>
</gene>
<reference evidence="9 10" key="1">
    <citation type="submission" date="2019-07" db="EMBL/GenBank/DDBJ databases">
        <authorList>
            <person name="Park Y.J."/>
            <person name="Jeong S.E."/>
            <person name="Jung H.S."/>
        </authorList>
    </citation>
    <scope>NUCLEOTIDE SEQUENCE [LARGE SCALE GENOMIC DNA]</scope>
    <source>
        <strain evidence="10">P16(2019)</strain>
    </source>
</reference>
<dbReference type="InterPro" id="IPR003593">
    <property type="entry name" value="AAA+_ATPase"/>
</dbReference>
<dbReference type="PANTHER" id="PTHR43297:SF2">
    <property type="entry name" value="DIPEPTIDE TRANSPORT ATP-BINDING PROTEIN DPPD"/>
    <property type="match status" value="1"/>
</dbReference>
<dbReference type="GO" id="GO:0005524">
    <property type="term" value="F:ATP binding"/>
    <property type="evidence" value="ECO:0007669"/>
    <property type="project" value="UniProtKB-KW"/>
</dbReference>